<sequence length="253" mass="27414">MTGNRTRRARWAGIGAGLVLGAGCAHQVDPTLAQARAAYTGAQQNIAIAQNAPVALAAAGQTLRQAERADSAEETRHLAYIAERQVELATQEARQRQAEQQARQALSRRELDQLRDKLAELKAQETERGLMLTLGDVLFASDRAELAPGAEQGLMRLAEFLRAHPAIAVRIEGFTDSRGTASYNAELSERRARAVAEFLVRSGIDPERISARGYGDAYPVASNSTQAGRLQNRRVEIYLSQPGQRPGGRASEG</sequence>
<dbReference type="PROSITE" id="PS01068">
    <property type="entry name" value="OMPA_1"/>
    <property type="match status" value="1"/>
</dbReference>
<feature type="coiled-coil region" evidence="5">
    <location>
        <begin position="81"/>
        <end position="124"/>
    </location>
</feature>
<dbReference type="InterPro" id="IPR036737">
    <property type="entry name" value="OmpA-like_sf"/>
</dbReference>
<organism evidence="7 8">
    <name type="scientific">Candidatus Methylocalor cossyra</name>
    <dbReference type="NCBI Taxonomy" id="3108543"/>
    <lineage>
        <taxon>Bacteria</taxon>
        <taxon>Pseudomonadati</taxon>
        <taxon>Pseudomonadota</taxon>
        <taxon>Gammaproteobacteria</taxon>
        <taxon>Methylococcales</taxon>
        <taxon>Methylococcaceae</taxon>
        <taxon>Candidatus Methylocalor</taxon>
    </lineage>
</organism>
<gene>
    <name evidence="7" type="ORF">MECH1_V1_1712</name>
</gene>
<dbReference type="Pfam" id="PF00691">
    <property type="entry name" value="OmpA"/>
    <property type="match status" value="1"/>
</dbReference>
<dbReference type="PRINTS" id="PR01021">
    <property type="entry name" value="OMPADOMAIN"/>
</dbReference>
<dbReference type="InterPro" id="IPR025511">
    <property type="entry name" value="DUF4398"/>
</dbReference>
<dbReference type="PANTHER" id="PTHR30329">
    <property type="entry name" value="STATOR ELEMENT OF FLAGELLAR MOTOR COMPLEX"/>
    <property type="match status" value="1"/>
</dbReference>
<keyword evidence="8" id="KW-1185">Reference proteome</keyword>
<protein>
    <recommendedName>
        <fullName evidence="6">OmpA-like domain-containing protein</fullName>
    </recommendedName>
</protein>
<dbReference type="PROSITE" id="PS51257">
    <property type="entry name" value="PROKAR_LIPOPROTEIN"/>
    <property type="match status" value="1"/>
</dbReference>
<evidence type="ECO:0000313" key="8">
    <source>
        <dbReference type="Proteomes" id="UP001497493"/>
    </source>
</evidence>
<reference evidence="7 8" key="1">
    <citation type="submission" date="2024-04" db="EMBL/GenBank/DDBJ databases">
        <authorList>
            <person name="Cremers G."/>
        </authorList>
    </citation>
    <scope>NUCLEOTIDE SEQUENCE [LARGE SCALE GENOMIC DNA]</scope>
    <source>
        <strain evidence="7">MeCH1-AG</strain>
    </source>
</reference>
<evidence type="ECO:0000256" key="5">
    <source>
        <dbReference type="SAM" id="Coils"/>
    </source>
</evidence>
<evidence type="ECO:0000256" key="1">
    <source>
        <dbReference type="ARBA" id="ARBA00004442"/>
    </source>
</evidence>
<keyword evidence="3" id="KW-0998">Cell outer membrane</keyword>
<dbReference type="Proteomes" id="UP001497493">
    <property type="component" value="Chromosome"/>
</dbReference>
<dbReference type="PROSITE" id="PS51123">
    <property type="entry name" value="OMPA_2"/>
    <property type="match status" value="1"/>
</dbReference>
<name>A0ABM9NIP7_9GAMM</name>
<dbReference type="PANTHER" id="PTHR30329:SF21">
    <property type="entry name" value="LIPOPROTEIN YIAD-RELATED"/>
    <property type="match status" value="1"/>
</dbReference>
<proteinExistence type="predicted"/>
<keyword evidence="2 4" id="KW-0472">Membrane</keyword>
<accession>A0ABM9NIP7</accession>
<dbReference type="InterPro" id="IPR006665">
    <property type="entry name" value="OmpA-like"/>
</dbReference>
<dbReference type="InterPro" id="IPR050330">
    <property type="entry name" value="Bact_OuterMem_StrucFunc"/>
</dbReference>
<dbReference type="Pfam" id="PF14346">
    <property type="entry name" value="DUF4398"/>
    <property type="match status" value="1"/>
</dbReference>
<evidence type="ECO:0000256" key="3">
    <source>
        <dbReference type="ARBA" id="ARBA00023237"/>
    </source>
</evidence>
<keyword evidence="5" id="KW-0175">Coiled coil</keyword>
<dbReference type="InterPro" id="IPR006690">
    <property type="entry name" value="OMPA-like_CS"/>
</dbReference>
<evidence type="ECO:0000259" key="6">
    <source>
        <dbReference type="PROSITE" id="PS51123"/>
    </source>
</evidence>
<dbReference type="SUPFAM" id="SSF103088">
    <property type="entry name" value="OmpA-like"/>
    <property type="match status" value="1"/>
</dbReference>
<comment type="subcellular location">
    <subcellularLocation>
        <location evidence="1">Cell outer membrane</location>
    </subcellularLocation>
</comment>
<evidence type="ECO:0000313" key="7">
    <source>
        <dbReference type="EMBL" id="CAL1240488.1"/>
    </source>
</evidence>
<dbReference type="Gene3D" id="3.30.1330.60">
    <property type="entry name" value="OmpA-like domain"/>
    <property type="match status" value="1"/>
</dbReference>
<dbReference type="CDD" id="cd07185">
    <property type="entry name" value="OmpA_C-like"/>
    <property type="match status" value="1"/>
</dbReference>
<dbReference type="RefSeq" id="WP_348757081.1">
    <property type="nucleotide sequence ID" value="NZ_OZ026884.1"/>
</dbReference>
<evidence type="ECO:0000256" key="2">
    <source>
        <dbReference type="ARBA" id="ARBA00023136"/>
    </source>
</evidence>
<evidence type="ECO:0000256" key="4">
    <source>
        <dbReference type="PROSITE-ProRule" id="PRU00473"/>
    </source>
</evidence>
<dbReference type="InterPro" id="IPR006664">
    <property type="entry name" value="OMP_bac"/>
</dbReference>
<dbReference type="EMBL" id="OZ026884">
    <property type="protein sequence ID" value="CAL1240488.1"/>
    <property type="molecule type" value="Genomic_DNA"/>
</dbReference>
<feature type="domain" description="OmpA-like" evidence="6">
    <location>
        <begin position="126"/>
        <end position="243"/>
    </location>
</feature>